<dbReference type="Proteomes" id="UP001596174">
    <property type="component" value="Unassembled WGS sequence"/>
</dbReference>
<protein>
    <submittedName>
        <fullName evidence="1">Uncharacterized protein</fullName>
    </submittedName>
</protein>
<keyword evidence="2" id="KW-1185">Reference proteome</keyword>
<comment type="caution">
    <text evidence="1">The sequence shown here is derived from an EMBL/GenBank/DDBJ whole genome shotgun (WGS) entry which is preliminary data.</text>
</comment>
<dbReference type="RefSeq" id="WP_380585837.1">
    <property type="nucleotide sequence ID" value="NZ_JBHSQJ010000086.1"/>
</dbReference>
<gene>
    <name evidence="1" type="ORF">ACFP3V_21395</name>
</gene>
<reference evidence="2" key="1">
    <citation type="journal article" date="2019" name="Int. J. Syst. Evol. Microbiol.">
        <title>The Global Catalogue of Microorganisms (GCM) 10K type strain sequencing project: providing services to taxonomists for standard genome sequencing and annotation.</title>
        <authorList>
            <consortium name="The Broad Institute Genomics Platform"/>
            <consortium name="The Broad Institute Genome Sequencing Center for Infectious Disease"/>
            <person name="Wu L."/>
            <person name="Ma J."/>
        </authorList>
    </citation>
    <scope>NUCLEOTIDE SEQUENCE [LARGE SCALE GENOMIC DNA]</scope>
    <source>
        <strain evidence="2">JCM 4816</strain>
    </source>
</reference>
<accession>A0ABW1G8X6</accession>
<organism evidence="1 2">
    <name type="scientific">Streptacidiphilus monticola</name>
    <dbReference type="NCBI Taxonomy" id="2161674"/>
    <lineage>
        <taxon>Bacteria</taxon>
        <taxon>Bacillati</taxon>
        <taxon>Actinomycetota</taxon>
        <taxon>Actinomycetes</taxon>
        <taxon>Kitasatosporales</taxon>
        <taxon>Streptomycetaceae</taxon>
        <taxon>Streptacidiphilus</taxon>
    </lineage>
</organism>
<evidence type="ECO:0000313" key="2">
    <source>
        <dbReference type="Proteomes" id="UP001596174"/>
    </source>
</evidence>
<evidence type="ECO:0000313" key="1">
    <source>
        <dbReference type="EMBL" id="MFC5909756.1"/>
    </source>
</evidence>
<name>A0ABW1G8X6_9ACTN</name>
<proteinExistence type="predicted"/>
<sequence length="101" mass="10180">MSHGKLIARPTRDRVAGAAHRFQEDAVHRFPTTGKALVAALAPLLLAVLVGAGATGADGAQAQRGQTSARSAQAQALTVVPVLPPADTSWGGCGGSCNQQP</sequence>
<dbReference type="EMBL" id="JBHSQJ010000086">
    <property type="protein sequence ID" value="MFC5909756.1"/>
    <property type="molecule type" value="Genomic_DNA"/>
</dbReference>